<reference evidence="1 2" key="1">
    <citation type="journal article" date="2019" name="Mol. Biol. Evol.">
        <title>Blast fungal genomes show frequent chromosomal changes, gene gains and losses, and effector gene turnover.</title>
        <authorList>
            <person name="Gomez Luciano L.B."/>
            <person name="Jason Tsai I."/>
            <person name="Chuma I."/>
            <person name="Tosa Y."/>
            <person name="Chen Y.H."/>
            <person name="Li J.Y."/>
            <person name="Li M.Y."/>
            <person name="Jade Lu M.Y."/>
            <person name="Nakayashiki H."/>
            <person name="Li W.H."/>
        </authorList>
    </citation>
    <scope>NUCLEOTIDE SEQUENCE [LARGE SCALE GENOMIC DNA]</scope>
    <source>
        <strain evidence="1">MZ5-1-6</strain>
    </source>
</reference>
<evidence type="ECO:0000313" key="1">
    <source>
        <dbReference type="EMBL" id="QBZ59243.1"/>
    </source>
</evidence>
<gene>
    <name evidence="1" type="ORF">PoMZ_04204</name>
</gene>
<sequence>MANERIVITMMRDFSGKLRDQTMKNGRMPNPQSVRPLMTEPQYVKTRSTFWGRHWYGSRGEISQKTATAQTWPDLIEIRKRKKPTDISTP</sequence>
<name>A0A4P7N9P4_PYROR</name>
<evidence type="ECO:0000313" key="2">
    <source>
        <dbReference type="Proteomes" id="UP000294847"/>
    </source>
</evidence>
<organism evidence="1 2">
    <name type="scientific">Pyricularia oryzae</name>
    <name type="common">Rice blast fungus</name>
    <name type="synonym">Magnaporthe oryzae</name>
    <dbReference type="NCBI Taxonomy" id="318829"/>
    <lineage>
        <taxon>Eukaryota</taxon>
        <taxon>Fungi</taxon>
        <taxon>Dikarya</taxon>
        <taxon>Ascomycota</taxon>
        <taxon>Pezizomycotina</taxon>
        <taxon>Sordariomycetes</taxon>
        <taxon>Sordariomycetidae</taxon>
        <taxon>Magnaporthales</taxon>
        <taxon>Pyriculariaceae</taxon>
        <taxon>Pyricularia</taxon>
    </lineage>
</organism>
<proteinExistence type="predicted"/>
<dbReference type="AlphaFoldDB" id="A0A4P7N9P4"/>
<accession>A0A4P7N9P4</accession>
<dbReference type="Proteomes" id="UP000294847">
    <property type="component" value="Chromosome 3"/>
</dbReference>
<protein>
    <submittedName>
        <fullName evidence="1">Uncharacterized protein</fullName>
    </submittedName>
</protein>
<dbReference type="EMBL" id="CP034206">
    <property type="protein sequence ID" value="QBZ59243.1"/>
    <property type="molecule type" value="Genomic_DNA"/>
</dbReference>